<dbReference type="HOGENOM" id="CLU_3041619_0_0_6"/>
<accession>G9ZFS2</accession>
<evidence type="ECO:0000313" key="1">
    <source>
        <dbReference type="EMBL" id="EHM53764.1"/>
    </source>
</evidence>
<organism evidence="1 2">
    <name type="scientific">Cardiobacterium valvarum F0432</name>
    <dbReference type="NCBI Taxonomy" id="797473"/>
    <lineage>
        <taxon>Bacteria</taxon>
        <taxon>Pseudomonadati</taxon>
        <taxon>Pseudomonadota</taxon>
        <taxon>Gammaproteobacteria</taxon>
        <taxon>Cardiobacteriales</taxon>
        <taxon>Cardiobacteriaceae</taxon>
        <taxon>Cardiobacterium</taxon>
    </lineage>
</organism>
<evidence type="ECO:0000313" key="2">
    <source>
        <dbReference type="Proteomes" id="UP000004750"/>
    </source>
</evidence>
<dbReference type="AlphaFoldDB" id="G9ZFS2"/>
<dbReference type="EMBL" id="AGCM01000088">
    <property type="protein sequence ID" value="EHM53764.1"/>
    <property type="molecule type" value="Genomic_DNA"/>
</dbReference>
<comment type="caution">
    <text evidence="1">The sequence shown here is derived from an EMBL/GenBank/DDBJ whole genome shotgun (WGS) entry which is preliminary data.</text>
</comment>
<reference evidence="1 2" key="1">
    <citation type="submission" date="2011-08" db="EMBL/GenBank/DDBJ databases">
        <authorList>
            <person name="Weinstock G."/>
            <person name="Sodergren E."/>
            <person name="Clifton S."/>
            <person name="Fulton L."/>
            <person name="Fulton B."/>
            <person name="Courtney L."/>
            <person name="Fronick C."/>
            <person name="Harrison M."/>
            <person name="Strong C."/>
            <person name="Farmer C."/>
            <person name="Delahaunty K."/>
            <person name="Markovic C."/>
            <person name="Hall O."/>
            <person name="Minx P."/>
            <person name="Tomlinson C."/>
            <person name="Mitreva M."/>
            <person name="Hou S."/>
            <person name="Chen J."/>
            <person name="Wollam A."/>
            <person name="Pepin K.H."/>
            <person name="Johnson M."/>
            <person name="Bhonagiri V."/>
            <person name="Zhang X."/>
            <person name="Suruliraj S."/>
            <person name="Warren W."/>
            <person name="Chinwalla A."/>
            <person name="Mardis E.R."/>
            <person name="Wilson R.K."/>
        </authorList>
    </citation>
    <scope>NUCLEOTIDE SEQUENCE [LARGE SCALE GENOMIC DNA]</scope>
    <source>
        <strain evidence="1 2">F0432</strain>
    </source>
</reference>
<name>G9ZFS2_9GAMM</name>
<gene>
    <name evidence="1" type="ORF">HMPREF9080_01574</name>
</gene>
<sequence>MRWGLSFFSSEKTLRFYCPLVKHLTCFYIEQYAGSIIAPFSSLCLRKGRDFPVL</sequence>
<proteinExistence type="predicted"/>
<protein>
    <submittedName>
        <fullName evidence="1">Uncharacterized protein</fullName>
    </submittedName>
</protein>
<dbReference type="Proteomes" id="UP000004750">
    <property type="component" value="Unassembled WGS sequence"/>
</dbReference>